<dbReference type="PANTHER" id="PTHR24068">
    <property type="entry name" value="UBIQUITIN-CONJUGATING ENZYME E2"/>
    <property type="match status" value="1"/>
</dbReference>
<dbReference type="EMBL" id="CAJNOQ010002819">
    <property type="protein sequence ID" value="CAF0980484.1"/>
    <property type="molecule type" value="Genomic_DNA"/>
</dbReference>
<dbReference type="Pfam" id="PF00179">
    <property type="entry name" value="UQ_con"/>
    <property type="match status" value="1"/>
</dbReference>
<evidence type="ECO:0000313" key="2">
    <source>
        <dbReference type="EMBL" id="CAF0980484.1"/>
    </source>
</evidence>
<evidence type="ECO:0000313" key="5">
    <source>
        <dbReference type="EMBL" id="CAF3851016.1"/>
    </source>
</evidence>
<dbReference type="Proteomes" id="UP000681722">
    <property type="component" value="Unassembled WGS sequence"/>
</dbReference>
<dbReference type="EMBL" id="CAJOBC010002819">
    <property type="protein sequence ID" value="CAF3753027.1"/>
    <property type="molecule type" value="Genomic_DNA"/>
</dbReference>
<dbReference type="Proteomes" id="UP000682733">
    <property type="component" value="Unassembled WGS sequence"/>
</dbReference>
<name>A0A814F5F4_9BILA</name>
<dbReference type="OrthoDB" id="9973183at2759"/>
<dbReference type="PROSITE" id="PS50127">
    <property type="entry name" value="UBC_2"/>
    <property type="match status" value="1"/>
</dbReference>
<dbReference type="InterPro" id="IPR016135">
    <property type="entry name" value="UBQ-conjugating_enzyme/RWD"/>
</dbReference>
<evidence type="ECO:0000259" key="1">
    <source>
        <dbReference type="PROSITE" id="PS50127"/>
    </source>
</evidence>
<comment type="caution">
    <text evidence="2">The sequence shown here is derived from an EMBL/GenBank/DDBJ whole genome shotgun (WGS) entry which is preliminary data.</text>
</comment>
<keyword evidence="6" id="KW-1185">Reference proteome</keyword>
<proteinExistence type="predicted"/>
<feature type="domain" description="UBC core" evidence="1">
    <location>
        <begin position="3"/>
        <end position="151"/>
    </location>
</feature>
<dbReference type="EMBL" id="CAJNOK010009409">
    <property type="protein sequence ID" value="CAF1089308.1"/>
    <property type="molecule type" value="Genomic_DNA"/>
</dbReference>
<reference evidence="2" key="1">
    <citation type="submission" date="2021-02" db="EMBL/GenBank/DDBJ databases">
        <authorList>
            <person name="Nowell W R."/>
        </authorList>
    </citation>
    <scope>NUCLEOTIDE SEQUENCE</scope>
</reference>
<dbReference type="InterPro" id="IPR000608">
    <property type="entry name" value="UBC"/>
</dbReference>
<dbReference type="Proteomes" id="UP000663829">
    <property type="component" value="Unassembled WGS sequence"/>
</dbReference>
<evidence type="ECO:0000313" key="3">
    <source>
        <dbReference type="EMBL" id="CAF1089308.1"/>
    </source>
</evidence>
<protein>
    <recommendedName>
        <fullName evidence="1">UBC core domain-containing protein</fullName>
    </recommendedName>
</protein>
<organism evidence="2 6">
    <name type="scientific">Didymodactylos carnosus</name>
    <dbReference type="NCBI Taxonomy" id="1234261"/>
    <lineage>
        <taxon>Eukaryota</taxon>
        <taxon>Metazoa</taxon>
        <taxon>Spiralia</taxon>
        <taxon>Gnathifera</taxon>
        <taxon>Rotifera</taxon>
        <taxon>Eurotatoria</taxon>
        <taxon>Bdelloidea</taxon>
        <taxon>Philodinida</taxon>
        <taxon>Philodinidae</taxon>
        <taxon>Didymodactylos</taxon>
    </lineage>
</organism>
<gene>
    <name evidence="2" type="ORF">GPM918_LOCUS12720</name>
    <name evidence="3" type="ORF">OVA965_LOCUS18735</name>
    <name evidence="4" type="ORF">SRO942_LOCUS12720</name>
    <name evidence="5" type="ORF">TMI583_LOCUS18747</name>
</gene>
<dbReference type="Gene3D" id="3.10.110.10">
    <property type="entry name" value="Ubiquitin Conjugating Enzyme"/>
    <property type="match status" value="1"/>
</dbReference>
<sequence length="152" mass="17446">MAARLRRITTEIRKLEAVSSIFLIETTPVTQQEDKITGRVLPNSEPYSEGEYRIEINLPPDYPFKAPEVRFLTEIYHPDVELPDGKICLELLSVEKWLATTSVVDIVKAVVDMIDKPKLDNPLNTVMALEYKNNPAQFREKAAEYIKKYALH</sequence>
<dbReference type="SUPFAM" id="SSF54495">
    <property type="entry name" value="UBC-like"/>
    <property type="match status" value="1"/>
</dbReference>
<evidence type="ECO:0000313" key="4">
    <source>
        <dbReference type="EMBL" id="CAF3753027.1"/>
    </source>
</evidence>
<dbReference type="AlphaFoldDB" id="A0A814F5F4"/>
<accession>A0A814F5F4</accession>
<evidence type="ECO:0000313" key="6">
    <source>
        <dbReference type="Proteomes" id="UP000663829"/>
    </source>
</evidence>
<dbReference type="EMBL" id="CAJOBA010009426">
    <property type="protein sequence ID" value="CAF3851016.1"/>
    <property type="molecule type" value="Genomic_DNA"/>
</dbReference>
<dbReference type="SMART" id="SM00212">
    <property type="entry name" value="UBCc"/>
    <property type="match status" value="1"/>
</dbReference>
<dbReference type="Proteomes" id="UP000677228">
    <property type="component" value="Unassembled WGS sequence"/>
</dbReference>